<feature type="region of interest" description="Disordered" evidence="2">
    <location>
        <begin position="226"/>
        <end position="248"/>
    </location>
</feature>
<gene>
    <name evidence="5" type="primary">LOC111128251</name>
</gene>
<protein>
    <submittedName>
        <fullName evidence="5">Uncharacterized protein LOC111128251</fullName>
    </submittedName>
</protein>
<dbReference type="SUPFAM" id="SSF47986">
    <property type="entry name" value="DEATH domain"/>
    <property type="match status" value="1"/>
</dbReference>
<feature type="coiled-coil region" evidence="1">
    <location>
        <begin position="327"/>
        <end position="392"/>
    </location>
</feature>
<sequence>MNEAQRIVLQRHFRQLASDLILTEDFIGMLYQHRIFERNMIEIIKAERTEGEMVYKMLEMLPKRGPDAFDSFVDIIQNDYPWLAATLQSSLKAERTKSGRIDSYKSDFTDNIRSTSCIDLEPEPDIKARVSTFVHKQFGQSKRISENDKKSILRWMSQQLQYERKRTVSASSSRTDSSLAGSPSMKDAATTTEDLIIDENRMSERYFHKRVQQIIEKLHQMKKISDNLSDDQHDSKSSKENGKKSVTPSTMDLVLAEVDKLMEKVEKMENEISKCHIMLGDREKKMSLSLLIYDLSLSGKQKDKEVQSEKNKSEKMLSELYDYSKKVTKLEQARHQMKTLIDNQAEELNKFKTENTKLKDQVIKLEQINMMHAEKQKTLENLRNMVREIQGSQQDLSTASVRSVQTRASAEYKSNNSRIPASRRSFRPNQVRPSDENTVPYSSKRTPSNASIPYSSKRTDTSIPFSTRKYGTNIKSAQRKGNGGPFK</sequence>
<dbReference type="PROSITE" id="PS50209">
    <property type="entry name" value="CARD"/>
    <property type="match status" value="1"/>
</dbReference>
<feature type="compositionally biased region" description="Polar residues" evidence="2">
    <location>
        <begin position="427"/>
        <end position="476"/>
    </location>
</feature>
<feature type="coiled-coil region" evidence="1">
    <location>
        <begin position="251"/>
        <end position="278"/>
    </location>
</feature>
<name>A0A8B8DR80_CRAVI</name>
<dbReference type="KEGG" id="cvn:111128251"/>
<evidence type="ECO:0000313" key="5">
    <source>
        <dbReference type="RefSeq" id="XP_022329491.1"/>
    </source>
</evidence>
<feature type="region of interest" description="Disordered" evidence="2">
    <location>
        <begin position="392"/>
        <end position="487"/>
    </location>
</feature>
<evidence type="ECO:0000256" key="2">
    <source>
        <dbReference type="SAM" id="MobiDB-lite"/>
    </source>
</evidence>
<dbReference type="GeneID" id="111128251"/>
<organism evidence="4 5">
    <name type="scientific">Crassostrea virginica</name>
    <name type="common">Eastern oyster</name>
    <dbReference type="NCBI Taxonomy" id="6565"/>
    <lineage>
        <taxon>Eukaryota</taxon>
        <taxon>Metazoa</taxon>
        <taxon>Spiralia</taxon>
        <taxon>Lophotrochozoa</taxon>
        <taxon>Mollusca</taxon>
        <taxon>Bivalvia</taxon>
        <taxon>Autobranchia</taxon>
        <taxon>Pteriomorphia</taxon>
        <taxon>Ostreida</taxon>
        <taxon>Ostreoidea</taxon>
        <taxon>Ostreidae</taxon>
        <taxon>Crassostrea</taxon>
    </lineage>
</organism>
<feature type="compositionally biased region" description="Basic and acidic residues" evidence="2">
    <location>
        <begin position="226"/>
        <end position="243"/>
    </location>
</feature>
<dbReference type="RefSeq" id="XP_022329491.1">
    <property type="nucleotide sequence ID" value="XM_022473783.1"/>
</dbReference>
<keyword evidence="4" id="KW-1185">Reference proteome</keyword>
<dbReference type="InterPro" id="IPR011029">
    <property type="entry name" value="DEATH-like_dom_sf"/>
</dbReference>
<dbReference type="CDD" id="cd01671">
    <property type="entry name" value="CARD"/>
    <property type="match status" value="1"/>
</dbReference>
<dbReference type="GO" id="GO:0070513">
    <property type="term" value="F:death domain binding"/>
    <property type="evidence" value="ECO:0007669"/>
    <property type="project" value="InterPro"/>
</dbReference>
<dbReference type="GO" id="GO:0002020">
    <property type="term" value="F:protease binding"/>
    <property type="evidence" value="ECO:0007669"/>
    <property type="project" value="InterPro"/>
</dbReference>
<accession>A0A8B8DR80</accession>
<reference evidence="4" key="1">
    <citation type="submission" date="2024-06" db="UniProtKB">
        <authorList>
            <consortium name="RefSeq"/>
        </authorList>
    </citation>
    <scope>NUCLEOTIDE SEQUENCE [LARGE SCALE GENOMIC DNA]</scope>
</reference>
<dbReference type="OrthoDB" id="1357022at2759"/>
<feature type="region of interest" description="Disordered" evidence="2">
    <location>
        <begin position="164"/>
        <end position="187"/>
    </location>
</feature>
<dbReference type="PANTHER" id="PTHR15034">
    <property type="entry name" value="DEATH DOMAIN-CONTAINING PROTEIN CRADD"/>
    <property type="match status" value="1"/>
</dbReference>
<dbReference type="InterPro" id="IPR001315">
    <property type="entry name" value="CARD"/>
</dbReference>
<feature type="compositionally biased region" description="Polar residues" evidence="2">
    <location>
        <begin position="392"/>
        <end position="419"/>
    </location>
</feature>
<dbReference type="InterPro" id="IPR037939">
    <property type="entry name" value="CRADD"/>
</dbReference>
<evidence type="ECO:0000256" key="1">
    <source>
        <dbReference type="SAM" id="Coils"/>
    </source>
</evidence>
<evidence type="ECO:0000259" key="3">
    <source>
        <dbReference type="PROSITE" id="PS50209"/>
    </source>
</evidence>
<evidence type="ECO:0000313" key="4">
    <source>
        <dbReference type="Proteomes" id="UP000694844"/>
    </source>
</evidence>
<feature type="compositionally biased region" description="Low complexity" evidence="2">
    <location>
        <begin position="169"/>
        <end position="182"/>
    </location>
</feature>
<dbReference type="Gene3D" id="1.10.533.10">
    <property type="entry name" value="Death Domain, Fas"/>
    <property type="match status" value="1"/>
</dbReference>
<dbReference type="Pfam" id="PF00619">
    <property type="entry name" value="CARD"/>
    <property type="match status" value="1"/>
</dbReference>
<dbReference type="PANTHER" id="PTHR15034:SF5">
    <property type="entry name" value="DEATH DOMAIN-CONTAINING PROTEIN CRADD"/>
    <property type="match status" value="1"/>
</dbReference>
<reference evidence="5" key="2">
    <citation type="submission" date="2025-08" db="UniProtKB">
        <authorList>
            <consortium name="RefSeq"/>
        </authorList>
    </citation>
    <scope>IDENTIFICATION</scope>
    <source>
        <tissue evidence="5">Whole sample</tissue>
    </source>
</reference>
<keyword evidence="1" id="KW-0175">Coiled coil</keyword>
<proteinExistence type="predicted"/>
<feature type="domain" description="CARD" evidence="3">
    <location>
        <begin position="1"/>
        <end position="91"/>
    </location>
</feature>
<dbReference type="Proteomes" id="UP000694844">
    <property type="component" value="Chromosome 1"/>
</dbReference>
<dbReference type="AlphaFoldDB" id="A0A8B8DR80"/>
<dbReference type="GO" id="GO:0042981">
    <property type="term" value="P:regulation of apoptotic process"/>
    <property type="evidence" value="ECO:0007669"/>
    <property type="project" value="InterPro"/>
</dbReference>